<keyword evidence="4 12" id="KW-0812">Transmembrane</keyword>
<evidence type="ECO:0000313" key="15">
    <source>
        <dbReference type="EMBL" id="JAG83299.1"/>
    </source>
</evidence>
<evidence type="ECO:0000256" key="4">
    <source>
        <dbReference type="ARBA" id="ARBA00022692"/>
    </source>
</evidence>
<evidence type="ECO:0000256" key="13">
    <source>
        <dbReference type="SAM" id="SignalP"/>
    </source>
</evidence>
<dbReference type="SUPFAM" id="SSF53850">
    <property type="entry name" value="Periplasmic binding protein-like II"/>
    <property type="match status" value="1"/>
</dbReference>
<evidence type="ECO:0000256" key="12">
    <source>
        <dbReference type="SAM" id="Phobius"/>
    </source>
</evidence>
<keyword evidence="11" id="KW-0407">Ion channel</keyword>
<evidence type="ECO:0000256" key="6">
    <source>
        <dbReference type="ARBA" id="ARBA00023065"/>
    </source>
</evidence>
<dbReference type="GO" id="GO:0005886">
    <property type="term" value="C:plasma membrane"/>
    <property type="evidence" value="ECO:0007669"/>
    <property type="project" value="UniProtKB-SubCell"/>
</dbReference>
<keyword evidence="2" id="KW-0813">Transport</keyword>
<feature type="chain" id="PRO_5002202484" evidence="13">
    <location>
        <begin position="20"/>
        <end position="475"/>
    </location>
</feature>
<evidence type="ECO:0000256" key="9">
    <source>
        <dbReference type="ARBA" id="ARBA00023180"/>
    </source>
</evidence>
<keyword evidence="10" id="KW-1071">Ligand-gated ion channel</keyword>
<evidence type="ECO:0000256" key="3">
    <source>
        <dbReference type="ARBA" id="ARBA00022475"/>
    </source>
</evidence>
<reference evidence="15" key="1">
    <citation type="submission" date="2015-01" db="EMBL/GenBank/DDBJ databases">
        <title>Transcriptome Assembly of Fopius arisanus.</title>
        <authorList>
            <person name="Geib S."/>
        </authorList>
    </citation>
    <scope>NUCLEOTIDE SEQUENCE</scope>
</reference>
<keyword evidence="5 12" id="KW-1133">Transmembrane helix</keyword>
<dbReference type="PANTHER" id="PTHR42643:SF24">
    <property type="entry name" value="IONOTROPIC RECEPTOR 60A"/>
    <property type="match status" value="1"/>
</dbReference>
<proteinExistence type="predicted"/>
<organism evidence="15">
    <name type="scientific">Fopius arisanus</name>
    <dbReference type="NCBI Taxonomy" id="64838"/>
    <lineage>
        <taxon>Eukaryota</taxon>
        <taxon>Metazoa</taxon>
        <taxon>Ecdysozoa</taxon>
        <taxon>Arthropoda</taxon>
        <taxon>Hexapoda</taxon>
        <taxon>Insecta</taxon>
        <taxon>Pterygota</taxon>
        <taxon>Neoptera</taxon>
        <taxon>Endopterygota</taxon>
        <taxon>Hymenoptera</taxon>
        <taxon>Apocrita</taxon>
        <taxon>Ichneumonoidea</taxon>
        <taxon>Braconidae</taxon>
        <taxon>Opiinae</taxon>
        <taxon>Fopius</taxon>
    </lineage>
</organism>
<comment type="subcellular location">
    <subcellularLocation>
        <location evidence="1">Cell membrane</location>
        <topology evidence="1">Multi-pass membrane protein</topology>
    </subcellularLocation>
</comment>
<dbReference type="InterPro" id="IPR019594">
    <property type="entry name" value="Glu/Gly-bd"/>
</dbReference>
<keyword evidence="3" id="KW-1003">Cell membrane</keyword>
<dbReference type="AlphaFoldDB" id="A0A0C9RJS9"/>
<keyword evidence="13" id="KW-0732">Signal</keyword>
<evidence type="ECO:0000256" key="2">
    <source>
        <dbReference type="ARBA" id="ARBA00022448"/>
    </source>
</evidence>
<protein>
    <submittedName>
        <fullName evidence="15">KBP_0 protein</fullName>
    </submittedName>
</protein>
<dbReference type="InterPro" id="IPR052192">
    <property type="entry name" value="Insect_Ionotropic_Sensory_Rcpt"/>
</dbReference>
<evidence type="ECO:0000256" key="7">
    <source>
        <dbReference type="ARBA" id="ARBA00023136"/>
    </source>
</evidence>
<evidence type="ECO:0000256" key="11">
    <source>
        <dbReference type="ARBA" id="ARBA00023303"/>
    </source>
</evidence>
<keyword evidence="6" id="KW-0406">Ion transport</keyword>
<feature type="domain" description="Ionotropic glutamate receptor L-glutamate and glycine-binding" evidence="14">
    <location>
        <begin position="221"/>
        <end position="301"/>
    </location>
</feature>
<gene>
    <name evidence="15" type="primary">KBP_0</name>
    <name evidence="15" type="ORF">g.62408</name>
</gene>
<keyword evidence="8" id="KW-0675">Receptor</keyword>
<dbReference type="PANTHER" id="PTHR42643">
    <property type="entry name" value="IONOTROPIC RECEPTOR 20A-RELATED"/>
    <property type="match status" value="1"/>
</dbReference>
<evidence type="ECO:0000256" key="5">
    <source>
        <dbReference type="ARBA" id="ARBA00022989"/>
    </source>
</evidence>
<feature type="transmembrane region" description="Helical" evidence="12">
    <location>
        <begin position="331"/>
        <end position="349"/>
    </location>
</feature>
<sequence>MHFFPAALFSVIFNALVIAANDRVVYYTSLFDSIHNKYGTAGIIMASSKDYQSSRLTIWHDIIRMLSNQGISSALVDFSEFKGRLEFYAGRTVRPLAVILINDMREVDVFEGIAKDLDMSYPVWLVIFTEEADDGVCTFCRNPRGNLFNLKFNSEVIISCCDSNIIGEWWSKAGNETHSRALGIWTDGEIRWTTDQSLYSRRHFFVQREIRVSVVRGSSYAWEKNGELDGMLGEIIKELSRTMNFSISVLIKEPYYGSYDYQSSKWTGVIGRVLRGEVDIGAADFSMTPERVDLVEFTIPLAVGDCRLYVKKLDGAHLQWNAYFRAFKADVWALIMGSILVMPIILTLIKYTQRRKHALAMIIEHYSYVWGIYCQQGLSVFQDSAEYEMFKASNDSIMRKMMALMRPSHTLPQTLLGGLQQVCTKKVAFYTNEAQKRSLSRKLPCDIVSVRTGRIDTLGMIMSPRSEYIGLVNYQ</sequence>
<evidence type="ECO:0000256" key="10">
    <source>
        <dbReference type="ARBA" id="ARBA00023286"/>
    </source>
</evidence>
<evidence type="ECO:0000256" key="8">
    <source>
        <dbReference type="ARBA" id="ARBA00023170"/>
    </source>
</evidence>
<evidence type="ECO:0000256" key="1">
    <source>
        <dbReference type="ARBA" id="ARBA00004651"/>
    </source>
</evidence>
<name>A0A0C9RJS9_9HYME</name>
<dbReference type="Gene3D" id="3.40.190.10">
    <property type="entry name" value="Periplasmic binding protein-like II"/>
    <property type="match status" value="2"/>
</dbReference>
<dbReference type="GO" id="GO:0015276">
    <property type="term" value="F:ligand-gated monoatomic ion channel activity"/>
    <property type="evidence" value="ECO:0007669"/>
    <property type="project" value="InterPro"/>
</dbReference>
<feature type="signal peptide" evidence="13">
    <location>
        <begin position="1"/>
        <end position="19"/>
    </location>
</feature>
<accession>A0A0C9RJS9</accession>
<dbReference type="EMBL" id="GBYB01013532">
    <property type="protein sequence ID" value="JAG83299.1"/>
    <property type="molecule type" value="Transcribed_RNA"/>
</dbReference>
<evidence type="ECO:0000259" key="14">
    <source>
        <dbReference type="Pfam" id="PF10613"/>
    </source>
</evidence>
<dbReference type="Pfam" id="PF10613">
    <property type="entry name" value="Lig_chan-Glu_bd"/>
    <property type="match status" value="1"/>
</dbReference>
<keyword evidence="9" id="KW-0325">Glycoprotein</keyword>
<keyword evidence="7 12" id="KW-0472">Membrane</keyword>